<dbReference type="Proteomes" id="UP000193738">
    <property type="component" value="Unassembled WGS sequence"/>
</dbReference>
<comment type="caution">
    <text evidence="1">The sequence shown here is derived from an EMBL/GenBank/DDBJ whole genome shotgun (WGS) entry which is preliminary data.</text>
</comment>
<keyword evidence="2" id="KW-1185">Reference proteome</keyword>
<evidence type="ECO:0000313" key="2">
    <source>
        <dbReference type="Proteomes" id="UP000193738"/>
    </source>
</evidence>
<organism evidence="1 2">
    <name type="scientific">Mycobacterium gastri</name>
    <dbReference type="NCBI Taxonomy" id="1777"/>
    <lineage>
        <taxon>Bacteria</taxon>
        <taxon>Bacillati</taxon>
        <taxon>Actinomycetota</taxon>
        <taxon>Actinomycetes</taxon>
        <taxon>Mycobacteriales</taxon>
        <taxon>Mycobacteriaceae</taxon>
        <taxon>Mycobacterium</taxon>
    </lineage>
</organism>
<gene>
    <name evidence="1" type="ORF">AWC07_22290</name>
</gene>
<evidence type="ECO:0000313" key="1">
    <source>
        <dbReference type="EMBL" id="ORV79485.1"/>
    </source>
</evidence>
<name>A0A1X1W141_MYCGS</name>
<accession>A0A1X1W141</accession>
<sequence length="62" mass="6999">MDQRVQSAAVLYSNGDGLDIAVVNRSRVGVRGVAEVQRRAALRLLRSELRQAAWRQWHPMAL</sequence>
<dbReference type="STRING" id="1777.AWC07_22290"/>
<dbReference type="AlphaFoldDB" id="A0A1X1W141"/>
<proteinExistence type="predicted"/>
<reference evidence="1 2" key="1">
    <citation type="submission" date="2016-01" db="EMBL/GenBank/DDBJ databases">
        <title>The new phylogeny of the genus Mycobacterium.</title>
        <authorList>
            <person name="Tarcisio F."/>
            <person name="Conor M."/>
            <person name="Antonella G."/>
            <person name="Elisabetta G."/>
            <person name="Giulia F.S."/>
            <person name="Sara T."/>
            <person name="Anna F."/>
            <person name="Clotilde B."/>
            <person name="Roberto B."/>
            <person name="Veronica D.S."/>
            <person name="Fabio R."/>
            <person name="Monica P."/>
            <person name="Olivier J."/>
            <person name="Enrico T."/>
            <person name="Nicola S."/>
        </authorList>
    </citation>
    <scope>NUCLEOTIDE SEQUENCE [LARGE SCALE GENOMIC DNA]</scope>
    <source>
        <strain evidence="1 2">DSM 43505</strain>
    </source>
</reference>
<dbReference type="EMBL" id="LQOX01000010">
    <property type="protein sequence ID" value="ORV79485.1"/>
    <property type="molecule type" value="Genomic_DNA"/>
</dbReference>
<protein>
    <submittedName>
        <fullName evidence="1">Uncharacterized protein</fullName>
    </submittedName>
</protein>